<evidence type="ECO:0000256" key="1">
    <source>
        <dbReference type="SAM" id="Phobius"/>
    </source>
</evidence>
<keyword evidence="1" id="KW-0812">Transmembrane</keyword>
<accession>A0A7Z7YV41</accession>
<dbReference type="Proteomes" id="UP000291949">
    <property type="component" value="Unassembled WGS sequence"/>
</dbReference>
<reference evidence="2 3" key="1">
    <citation type="journal article" date="2019" name="Sci. Transl. Med.">
        <title>Quorum sensing between bacterial species on the skin protects against epidermal injury in atopic dermatitis.</title>
        <authorList>
            <person name="Williams M.R."/>
        </authorList>
    </citation>
    <scope>NUCLEOTIDE SEQUENCE [LARGE SCALE GENOMIC DNA]</scope>
    <source>
        <strain evidence="2 3">H8</strain>
    </source>
</reference>
<evidence type="ECO:0000313" key="3">
    <source>
        <dbReference type="Proteomes" id="UP000291949"/>
    </source>
</evidence>
<dbReference type="EMBL" id="SCHC01000002">
    <property type="protein sequence ID" value="TBW76882.1"/>
    <property type="molecule type" value="Genomic_DNA"/>
</dbReference>
<proteinExistence type="predicted"/>
<organism evidence="2 3">
    <name type="scientific">Staphylococcus capitis</name>
    <dbReference type="NCBI Taxonomy" id="29388"/>
    <lineage>
        <taxon>Bacteria</taxon>
        <taxon>Bacillati</taxon>
        <taxon>Bacillota</taxon>
        <taxon>Bacilli</taxon>
        <taxon>Bacillales</taxon>
        <taxon>Staphylococcaceae</taxon>
        <taxon>Staphylococcus</taxon>
    </lineage>
</organism>
<comment type="caution">
    <text evidence="2">The sequence shown here is derived from an EMBL/GenBank/DDBJ whole genome shotgun (WGS) entry which is preliminary data.</text>
</comment>
<feature type="transmembrane region" description="Helical" evidence="1">
    <location>
        <begin position="85"/>
        <end position="115"/>
    </location>
</feature>
<protein>
    <submittedName>
        <fullName evidence="2">Uncharacterized protein</fullName>
    </submittedName>
</protein>
<sequence length="116" mass="12344">MRDVVVPLLLPDVDDDVRFVVVVDFVALVVVVDFLDVDDVLEVLAVGLVDVDFTADVDFGRVVTDLVVVVLPVEVVGALDTVTEVLLLVACLVGAFVTTGFILLVDCLVGTTFLVV</sequence>
<evidence type="ECO:0000313" key="2">
    <source>
        <dbReference type="EMBL" id="TBW76882.1"/>
    </source>
</evidence>
<name>A0A7Z7YV41_STACP</name>
<keyword evidence="1" id="KW-1133">Transmembrane helix</keyword>
<gene>
    <name evidence="2" type="ORF">EQ811_08450</name>
</gene>
<keyword evidence="1" id="KW-0472">Membrane</keyword>
<dbReference type="AlphaFoldDB" id="A0A7Z7YV41"/>